<reference evidence="2 3" key="1">
    <citation type="journal article" date="2016" name="Front. Microbiol.">
        <title>Genome and transcriptome sequences reveal the specific parasitism of the nematophagous Purpureocillium lilacinum 36-1.</title>
        <authorList>
            <person name="Xie J."/>
            <person name="Li S."/>
            <person name="Mo C."/>
            <person name="Xiao X."/>
            <person name="Peng D."/>
            <person name="Wang G."/>
            <person name="Xiao Y."/>
        </authorList>
    </citation>
    <scope>NUCLEOTIDE SEQUENCE [LARGE SCALE GENOMIC DNA]</scope>
    <source>
        <strain evidence="2 3">36-1</strain>
    </source>
</reference>
<feature type="region of interest" description="Disordered" evidence="1">
    <location>
        <begin position="162"/>
        <end position="185"/>
    </location>
</feature>
<dbReference type="AlphaFoldDB" id="A0A2U3E453"/>
<feature type="compositionally biased region" description="Polar residues" evidence="1">
    <location>
        <begin position="1"/>
        <end position="13"/>
    </location>
</feature>
<protein>
    <submittedName>
        <fullName evidence="2">Uncharacterized protein</fullName>
    </submittedName>
</protein>
<name>A0A2U3E453_PURLI</name>
<dbReference type="Proteomes" id="UP000245956">
    <property type="component" value="Unassembled WGS sequence"/>
</dbReference>
<feature type="region of interest" description="Disordered" evidence="1">
    <location>
        <begin position="1"/>
        <end position="35"/>
    </location>
</feature>
<proteinExistence type="predicted"/>
<evidence type="ECO:0000313" key="3">
    <source>
        <dbReference type="Proteomes" id="UP000245956"/>
    </source>
</evidence>
<evidence type="ECO:0000256" key="1">
    <source>
        <dbReference type="SAM" id="MobiDB-lite"/>
    </source>
</evidence>
<feature type="region of interest" description="Disordered" evidence="1">
    <location>
        <begin position="76"/>
        <end position="95"/>
    </location>
</feature>
<evidence type="ECO:0000313" key="2">
    <source>
        <dbReference type="EMBL" id="PWI69269.1"/>
    </source>
</evidence>
<accession>A0A2U3E453</accession>
<comment type="caution">
    <text evidence="2">The sequence shown here is derived from an EMBL/GenBank/DDBJ whole genome shotgun (WGS) entry which is preliminary data.</text>
</comment>
<organism evidence="2 3">
    <name type="scientific">Purpureocillium lilacinum</name>
    <name type="common">Paecilomyces lilacinus</name>
    <dbReference type="NCBI Taxonomy" id="33203"/>
    <lineage>
        <taxon>Eukaryota</taxon>
        <taxon>Fungi</taxon>
        <taxon>Dikarya</taxon>
        <taxon>Ascomycota</taxon>
        <taxon>Pezizomycotina</taxon>
        <taxon>Sordariomycetes</taxon>
        <taxon>Hypocreomycetidae</taxon>
        <taxon>Hypocreales</taxon>
        <taxon>Ophiocordycipitaceae</taxon>
        <taxon>Purpureocillium</taxon>
    </lineage>
</organism>
<sequence length="240" mass="26217">MSTCSTPSATLSAGSRAGGEPRLTASLDRYTESPPAVTERLAFPQTNDEIEEIPQLRFDEAMEFIGRWQDAWDSMSEDVAGEQQTPGRGGTNRVVGRNNANIILPHGPRVRFNKAHDPTCKNDEIDDIMARTARFGVNPEAPPQCTEEPNPPGNTSYPSWRAQVRPPPAKAKSARASPWTQPAYQARATDDKQALATRWTHWTGAWRWRGQAAIAATAAPGADPAQALFQCPSAPIQWAT</sequence>
<gene>
    <name evidence="2" type="ORF">PCL_00916</name>
</gene>
<dbReference type="EMBL" id="LCWV01000012">
    <property type="protein sequence ID" value="PWI69269.1"/>
    <property type="molecule type" value="Genomic_DNA"/>
</dbReference>